<reference evidence="3" key="1">
    <citation type="journal article" date="2019" name="Beilstein J. Org. Chem.">
        <title>Nanangenines: drimane sesquiterpenoids as the dominant metabolite cohort of a novel Australian fungus, Aspergillus nanangensis.</title>
        <authorList>
            <person name="Lacey H.J."/>
            <person name="Gilchrist C.L.M."/>
            <person name="Crombie A."/>
            <person name="Kalaitzis J.A."/>
            <person name="Vuong D."/>
            <person name="Rutledge P.J."/>
            <person name="Turner P."/>
            <person name="Pitt J.I."/>
            <person name="Lacey E."/>
            <person name="Chooi Y.H."/>
            <person name="Piggott A.M."/>
        </authorList>
    </citation>
    <scope>NUCLEOTIDE SEQUENCE</scope>
    <source>
        <strain evidence="3">MST-FP2251</strain>
    </source>
</reference>
<sequence>MWSNILSAVLAIAAIVTADPLLPSQDAWYDQPEDIASYAPGDLIRFRQIPADLQPFFSIPVEVTTKAAYQYLFRTTDSLGDPVAAVVTLLEPHNSDPTKLVGYQAPYDSASLDCSPSYTVQARTDNALVGFPLPKTNTSIDIPFIGAALNRGWWVLTTDYEGLEAQFTVGLQSGHATLDSMRVVLREGPKVGLSTDPRYALWGYSGGALASGWAAELQPTYAPELDFAGVAIGGLTPNVSSVLQTINKGANTGLAFSGIYGQAKAFQNLSDWLDQNLLPEKADKFWAAANGCLSEAKEVGSDEDMYSYFAKGEASFYDPEPQSIFKWSGQMGIRDTPTMPLFVYKAVADEISPVEDTDTLVKQYCAQGARIEYHRDWVGVHLTEAIAGSASAMHWISERLNGDAVDDGCRTKQVVLTELDPATILTLGEEVFAFLQTILGGMLG</sequence>
<accession>A0AAD4CMP9</accession>
<gene>
    <name evidence="3" type="ORF">FE257_007484</name>
</gene>
<reference evidence="3" key="2">
    <citation type="submission" date="2020-02" db="EMBL/GenBank/DDBJ databases">
        <authorList>
            <person name="Gilchrist C.L.M."/>
            <person name="Chooi Y.-H."/>
        </authorList>
    </citation>
    <scope>NUCLEOTIDE SEQUENCE</scope>
    <source>
        <strain evidence="3">MST-FP2251</strain>
    </source>
</reference>
<dbReference type="PANTHER" id="PTHR34853:SF5">
    <property type="entry name" value="LIP-DOMAIN-CONTAINING PROTEIN-RELATED"/>
    <property type="match status" value="1"/>
</dbReference>
<evidence type="ECO:0000256" key="2">
    <source>
        <dbReference type="PIRNR" id="PIRNR029171"/>
    </source>
</evidence>
<dbReference type="GO" id="GO:0004806">
    <property type="term" value="F:triacylglycerol lipase activity"/>
    <property type="evidence" value="ECO:0007669"/>
    <property type="project" value="UniProtKB-UniRule"/>
</dbReference>
<evidence type="ECO:0000313" key="3">
    <source>
        <dbReference type="EMBL" id="KAF9889374.1"/>
    </source>
</evidence>
<proteinExistence type="inferred from homology"/>
<dbReference type="Gene3D" id="1.10.260.130">
    <property type="match status" value="1"/>
</dbReference>
<dbReference type="InterPro" id="IPR029058">
    <property type="entry name" value="AB_hydrolase_fold"/>
</dbReference>
<evidence type="ECO:0000256" key="1">
    <source>
        <dbReference type="ARBA" id="ARBA00022801"/>
    </source>
</evidence>
<dbReference type="InterPro" id="IPR005152">
    <property type="entry name" value="Lipase_secreted"/>
</dbReference>
<evidence type="ECO:0000313" key="4">
    <source>
        <dbReference type="Proteomes" id="UP001194746"/>
    </source>
</evidence>
<keyword evidence="4" id="KW-1185">Reference proteome</keyword>
<keyword evidence="2" id="KW-0732">Signal</keyword>
<comment type="caution">
    <text evidence="3">The sequence shown here is derived from an EMBL/GenBank/DDBJ whole genome shotgun (WGS) entry which is preliminary data.</text>
</comment>
<keyword evidence="1" id="KW-0378">Hydrolase</keyword>
<feature type="chain" id="PRO_5041785652" evidence="2">
    <location>
        <begin position="19"/>
        <end position="444"/>
    </location>
</feature>
<protein>
    <submittedName>
        <fullName evidence="3">Uncharacterized protein</fullName>
    </submittedName>
</protein>
<comment type="similarity">
    <text evidence="2">Belongs to the AB hydrolase superfamily. Lipase family.</text>
</comment>
<feature type="signal peptide" evidence="2">
    <location>
        <begin position="1"/>
        <end position="18"/>
    </location>
</feature>
<dbReference type="EMBL" id="VCAU01000037">
    <property type="protein sequence ID" value="KAF9889374.1"/>
    <property type="molecule type" value="Genomic_DNA"/>
</dbReference>
<dbReference type="AlphaFoldDB" id="A0AAD4CMP9"/>
<name>A0AAD4CMP9_ASPNN</name>
<dbReference type="Pfam" id="PF03583">
    <property type="entry name" value="LIP"/>
    <property type="match status" value="1"/>
</dbReference>
<organism evidence="3 4">
    <name type="scientific">Aspergillus nanangensis</name>
    <dbReference type="NCBI Taxonomy" id="2582783"/>
    <lineage>
        <taxon>Eukaryota</taxon>
        <taxon>Fungi</taxon>
        <taxon>Dikarya</taxon>
        <taxon>Ascomycota</taxon>
        <taxon>Pezizomycotina</taxon>
        <taxon>Eurotiomycetes</taxon>
        <taxon>Eurotiomycetidae</taxon>
        <taxon>Eurotiales</taxon>
        <taxon>Aspergillaceae</taxon>
        <taxon>Aspergillus</taxon>
        <taxon>Aspergillus subgen. Circumdati</taxon>
    </lineage>
</organism>
<dbReference type="Proteomes" id="UP001194746">
    <property type="component" value="Unassembled WGS sequence"/>
</dbReference>
<dbReference type="Gene3D" id="3.40.50.1820">
    <property type="entry name" value="alpha/beta hydrolase"/>
    <property type="match status" value="1"/>
</dbReference>
<dbReference type="SUPFAM" id="SSF53474">
    <property type="entry name" value="alpha/beta-Hydrolases"/>
    <property type="match status" value="1"/>
</dbReference>
<dbReference type="PIRSF" id="PIRSF029171">
    <property type="entry name" value="Esterase_LipA"/>
    <property type="match status" value="1"/>
</dbReference>
<dbReference type="PANTHER" id="PTHR34853">
    <property type="match status" value="1"/>
</dbReference>
<dbReference type="GO" id="GO:0016042">
    <property type="term" value="P:lipid catabolic process"/>
    <property type="evidence" value="ECO:0007669"/>
    <property type="project" value="UniProtKB-UniRule"/>
</dbReference>